<dbReference type="EMBL" id="CAKMMG010000001">
    <property type="protein sequence ID" value="CAH1196631.1"/>
    <property type="molecule type" value="Genomic_DNA"/>
</dbReference>
<keyword evidence="2" id="KW-1133">Transmembrane helix</keyword>
<feature type="region of interest" description="Disordered" evidence="1">
    <location>
        <begin position="1"/>
        <end position="32"/>
    </location>
</feature>
<dbReference type="RefSeq" id="WP_236332818.1">
    <property type="nucleotide sequence ID" value="NZ_CAKMMG010000001.1"/>
</dbReference>
<protein>
    <recommendedName>
        <fullName evidence="5">DUF4179 domain-containing protein</fullName>
    </recommendedName>
</protein>
<keyword evidence="4" id="KW-1185">Reference proteome</keyword>
<evidence type="ECO:0000256" key="2">
    <source>
        <dbReference type="SAM" id="Phobius"/>
    </source>
</evidence>
<gene>
    <name evidence="3" type="ORF">PAECIP111892_02285</name>
</gene>
<keyword evidence="2" id="KW-0472">Membrane</keyword>
<feature type="compositionally biased region" description="Polar residues" evidence="1">
    <location>
        <begin position="1"/>
        <end position="14"/>
    </location>
</feature>
<reference evidence="3" key="1">
    <citation type="submission" date="2022-01" db="EMBL/GenBank/DDBJ databases">
        <authorList>
            <person name="Criscuolo A."/>
        </authorList>
    </citation>
    <scope>NUCLEOTIDE SEQUENCE</scope>
    <source>
        <strain evidence="3">CIP111892</strain>
    </source>
</reference>
<keyword evidence="2" id="KW-0812">Transmembrane</keyword>
<evidence type="ECO:0000256" key="1">
    <source>
        <dbReference type="SAM" id="MobiDB-lite"/>
    </source>
</evidence>
<comment type="caution">
    <text evidence="3">The sequence shown here is derived from an EMBL/GenBank/DDBJ whole genome shotgun (WGS) entry which is preliminary data.</text>
</comment>
<accession>A0ABN8G186</accession>
<sequence>MKNKQFENSANTSDQKPEWYRQAGRGPFQEDGFTPELMARIELAAESRAGTGRGFFSRKSLSIAGVSALLLLGVLVWPLGSFGKGDYAGQIASLFGKSTASAVQPSAVPAPSAAAKDYNPPVGSAEFEIRGQKYYMPLPLDRNKILAYAAETVEGIVWSPPPPMVDYMKPKYTHNTEPYSLYLTPKGHPELSAASAKRIYTFPLYAGGAQTYYNLGGIYGAGKYAVLFSSTYTLGQGIANHSKAKLSVLDVQKAAAGATVTPREILTFEKEYGYYKSLISIDLEHEELLLVYYTPGDNEKWVTHNKLYNLESGESQVLTGEITIDQKDSGAKITTSFADSDLNTLLQSKILTAHYEVNGEKRSPEFTLPLGQQWLYDWWLEEYGVKYEPQY</sequence>
<dbReference type="Proteomes" id="UP000838324">
    <property type="component" value="Unassembled WGS sequence"/>
</dbReference>
<name>A0ABN8G186_9BACL</name>
<evidence type="ECO:0000313" key="4">
    <source>
        <dbReference type="Proteomes" id="UP000838324"/>
    </source>
</evidence>
<organism evidence="3 4">
    <name type="scientific">Paenibacillus auburnensis</name>
    <dbReference type="NCBI Taxonomy" id="2905649"/>
    <lineage>
        <taxon>Bacteria</taxon>
        <taxon>Bacillati</taxon>
        <taxon>Bacillota</taxon>
        <taxon>Bacilli</taxon>
        <taxon>Bacillales</taxon>
        <taxon>Paenibacillaceae</taxon>
        <taxon>Paenibacillus</taxon>
    </lineage>
</organism>
<feature type="transmembrane region" description="Helical" evidence="2">
    <location>
        <begin position="61"/>
        <end position="80"/>
    </location>
</feature>
<proteinExistence type="predicted"/>
<evidence type="ECO:0000313" key="3">
    <source>
        <dbReference type="EMBL" id="CAH1196631.1"/>
    </source>
</evidence>
<evidence type="ECO:0008006" key="5">
    <source>
        <dbReference type="Google" id="ProtNLM"/>
    </source>
</evidence>